<dbReference type="Proteomes" id="UP000294480">
    <property type="component" value="Unassembled WGS sequence"/>
</dbReference>
<keyword evidence="2" id="KW-1185">Reference proteome</keyword>
<reference evidence="1 2" key="1">
    <citation type="submission" date="2019-03" db="EMBL/GenBank/DDBJ databases">
        <title>Genomic Encyclopedia of Type Strains, Phase IV (KMG-IV): sequencing the most valuable type-strain genomes for metagenomic binning, comparative biology and taxonomic classification.</title>
        <authorList>
            <person name="Goeker M."/>
        </authorList>
    </citation>
    <scope>NUCLEOTIDE SEQUENCE [LARGE SCALE GENOMIC DNA]</scope>
    <source>
        <strain evidence="1 2">DSM 102852</strain>
    </source>
</reference>
<evidence type="ECO:0000313" key="1">
    <source>
        <dbReference type="EMBL" id="TDR30496.1"/>
    </source>
</evidence>
<sequence>MVEHLYQMCSIGTKPLDLILNLLNILLKFNII</sequence>
<accession>A0A4R6Y203</accession>
<organism evidence="1 2">
    <name type="scientific">Hydromonas duriensis</name>
    <dbReference type="NCBI Taxonomy" id="1527608"/>
    <lineage>
        <taxon>Bacteria</taxon>
        <taxon>Pseudomonadati</taxon>
        <taxon>Pseudomonadota</taxon>
        <taxon>Betaproteobacteria</taxon>
        <taxon>Burkholderiales</taxon>
        <taxon>Burkholderiaceae</taxon>
        <taxon>Hydromonas</taxon>
    </lineage>
</organism>
<name>A0A4R6Y203_9BURK</name>
<dbReference type="AlphaFoldDB" id="A0A4R6Y203"/>
<comment type="caution">
    <text evidence="1">The sequence shown here is derived from an EMBL/GenBank/DDBJ whole genome shotgun (WGS) entry which is preliminary data.</text>
</comment>
<gene>
    <name evidence="1" type="ORF">DFR44_1206</name>
</gene>
<evidence type="ECO:0000313" key="2">
    <source>
        <dbReference type="Proteomes" id="UP000294480"/>
    </source>
</evidence>
<protein>
    <submittedName>
        <fullName evidence="1">Uncharacterized protein</fullName>
    </submittedName>
</protein>
<proteinExistence type="predicted"/>
<dbReference type="EMBL" id="SNZE01000020">
    <property type="protein sequence ID" value="TDR30496.1"/>
    <property type="molecule type" value="Genomic_DNA"/>
</dbReference>